<evidence type="ECO:0000313" key="2">
    <source>
        <dbReference type="Proteomes" id="UP000252792"/>
    </source>
</evidence>
<keyword evidence="2" id="KW-1185">Reference proteome</keyword>
<organism evidence="1 2">
    <name type="scientific">Marinomonas rhizomae</name>
    <dbReference type="NCBI Taxonomy" id="491948"/>
    <lineage>
        <taxon>Bacteria</taxon>
        <taxon>Pseudomonadati</taxon>
        <taxon>Pseudomonadota</taxon>
        <taxon>Gammaproteobacteria</taxon>
        <taxon>Oceanospirillales</taxon>
        <taxon>Oceanospirillaceae</taxon>
        <taxon>Marinomonas</taxon>
    </lineage>
</organism>
<dbReference type="AlphaFoldDB" id="A0A366J8K3"/>
<dbReference type="Proteomes" id="UP000252792">
    <property type="component" value="Unassembled WGS sequence"/>
</dbReference>
<dbReference type="EMBL" id="QNSE01000007">
    <property type="protein sequence ID" value="RBP83283.1"/>
    <property type="molecule type" value="Genomic_DNA"/>
</dbReference>
<evidence type="ECO:0000313" key="1">
    <source>
        <dbReference type="EMBL" id="RBP83283.1"/>
    </source>
</evidence>
<reference evidence="1 2" key="1">
    <citation type="submission" date="2018-06" db="EMBL/GenBank/DDBJ databases">
        <title>Genomic Encyclopedia of Type Strains, Phase III (KMG-III): the genomes of soil and plant-associated and newly described type strains.</title>
        <authorList>
            <person name="Whitman W."/>
        </authorList>
    </citation>
    <scope>NUCLEOTIDE SEQUENCE [LARGE SCALE GENOMIC DNA]</scope>
    <source>
        <strain evidence="1 2">CECT 7377</strain>
    </source>
</reference>
<protein>
    <submittedName>
        <fullName evidence="1">Uncharacterized protein</fullName>
    </submittedName>
</protein>
<gene>
    <name evidence="1" type="ORF">DFP80_107262</name>
</gene>
<feature type="non-terminal residue" evidence="1">
    <location>
        <position position="1"/>
    </location>
</feature>
<comment type="caution">
    <text evidence="1">The sequence shown here is derived from an EMBL/GenBank/DDBJ whole genome shotgun (WGS) entry which is preliminary data.</text>
</comment>
<name>A0A366J8K3_9GAMM</name>
<proteinExistence type="predicted"/>
<sequence length="144" mass="15904">GCMFFWTCLWLLVVHKCRITSRSSSHPAYGLGRMFFWACCMVAGGSQMPDNVSFLVSSGLRRWAACFSGRVVWLLVVHKCRITSRSSSHPAYGVGLHVFVGVFMVAGGLQMPDNASFLVSSGLRGWAACFSGRVYGFWWFTNAG</sequence>
<accession>A0A366J8K3</accession>